<dbReference type="InterPro" id="IPR050465">
    <property type="entry name" value="UPF0194_transport"/>
</dbReference>
<evidence type="ECO:0000256" key="2">
    <source>
        <dbReference type="ARBA" id="ARBA00023054"/>
    </source>
</evidence>
<name>A0ABS5LMV6_9BURK</name>
<protein>
    <recommendedName>
        <fullName evidence="5">HlyD family efflux transporter periplasmic adaptor subunit</fullName>
    </recommendedName>
</protein>
<keyword evidence="4" id="KW-1185">Reference proteome</keyword>
<evidence type="ECO:0000313" key="4">
    <source>
        <dbReference type="Proteomes" id="UP001647436"/>
    </source>
</evidence>
<gene>
    <name evidence="3" type="ORF">DJFAAGMI_00417</name>
</gene>
<comment type="subcellular location">
    <subcellularLocation>
        <location evidence="1">Cell envelope</location>
    </subcellularLocation>
</comment>
<dbReference type="SUPFAM" id="SSF111369">
    <property type="entry name" value="HlyD-like secretion proteins"/>
    <property type="match status" value="1"/>
</dbReference>
<proteinExistence type="predicted"/>
<evidence type="ECO:0008006" key="5">
    <source>
        <dbReference type="Google" id="ProtNLM"/>
    </source>
</evidence>
<evidence type="ECO:0000313" key="3">
    <source>
        <dbReference type="EMBL" id="MBS3017694.1"/>
    </source>
</evidence>
<organism evidence="3 4">
    <name type="scientific">Comamonas brasiliensis</name>
    <dbReference type="NCBI Taxonomy" id="1812482"/>
    <lineage>
        <taxon>Bacteria</taxon>
        <taxon>Pseudomonadati</taxon>
        <taxon>Pseudomonadota</taxon>
        <taxon>Betaproteobacteria</taxon>
        <taxon>Burkholderiales</taxon>
        <taxon>Comamonadaceae</taxon>
        <taxon>Comamonas</taxon>
    </lineage>
</organism>
<dbReference type="PANTHER" id="PTHR32347">
    <property type="entry name" value="EFFLUX SYSTEM COMPONENT YKNX-RELATED"/>
    <property type="match status" value="1"/>
</dbReference>
<dbReference type="Gene3D" id="2.40.30.170">
    <property type="match status" value="1"/>
</dbReference>
<sequence>MNAAVSPQNANPAMLLLELGHRARAARSSAELRFLLVNDSRLLVPYRQACLWLDKEGVTALSGVVETDRNTPYAQWLHGVGQFLQAQPSVQVRRIEPAQLPPELASSWNEWLGAYAIWVPLVQDAQTPVCCGGLLLSGAQPIEEQRFPLLAEWCHIWFHAYAALQAGQSRFWRKPAAVSKAAARSWWQRKPVWIIGGLIAIGAVPVHMSVLAPGELVAAQPVVLRAPLDGVIDQIHVQPNQVVRKGERLFGLDEAQIGSRLEVAQQALLTAEAEYRQSAQLALGDARSKAQLAVLVGRIGEKRAEVQYLSDQRERSRVLAPEDGMVLFDSPTEWLGKPVQTGERVMRIARPDEVEIEAWIPIGDAIPLEQGSTVKLYLAANPMAGLEGKLRYMAYDASARPDGSYAYRVRATMPPNREEARIGLKGTAKLQGDWVPLVYWVLRKPWAVLRQFLAW</sequence>
<keyword evidence="2" id="KW-0175">Coiled coil</keyword>
<accession>A0ABS5LMV6</accession>
<comment type="caution">
    <text evidence="3">The sequence shown here is derived from an EMBL/GenBank/DDBJ whole genome shotgun (WGS) entry which is preliminary data.</text>
</comment>
<evidence type="ECO:0000256" key="1">
    <source>
        <dbReference type="ARBA" id="ARBA00004196"/>
    </source>
</evidence>
<dbReference type="EMBL" id="JAANES010000001">
    <property type="protein sequence ID" value="MBS3017694.1"/>
    <property type="molecule type" value="Genomic_DNA"/>
</dbReference>
<dbReference type="Proteomes" id="UP001647436">
    <property type="component" value="Unassembled WGS sequence"/>
</dbReference>
<dbReference type="PANTHER" id="PTHR32347:SF23">
    <property type="entry name" value="BLL5650 PROTEIN"/>
    <property type="match status" value="1"/>
</dbReference>
<reference evidence="3 4" key="1">
    <citation type="submission" date="2020-03" db="EMBL/GenBank/DDBJ databases">
        <title>The role of nitrogen metabolism on polyethylene biodegradation.</title>
        <authorList>
            <person name="Peixoto J."/>
            <person name="Vizzotto C.S."/>
            <person name="Ramos A."/>
            <person name="Alves G."/>
            <person name="Steindorff A."/>
            <person name="Kruger R."/>
        </authorList>
    </citation>
    <scope>NUCLEOTIDE SEQUENCE [LARGE SCALE GENOMIC DNA]</scope>
    <source>
        <strain evidence="3 4">PE63</strain>
    </source>
</reference>
<dbReference type="Gene3D" id="2.40.50.100">
    <property type="match status" value="1"/>
</dbReference>
<dbReference type="RefSeq" id="WP_211455769.1">
    <property type="nucleotide sequence ID" value="NZ_JAANES010000001.1"/>
</dbReference>